<dbReference type="GeneID" id="9591896"/>
<dbReference type="PROSITE" id="PS50280">
    <property type="entry name" value="SET"/>
    <property type="match status" value="1"/>
</dbReference>
<comment type="catalytic activity">
    <reaction evidence="6">
        <text>L-lysyl-[histone] + S-adenosyl-L-methionine = N(6)-methyl-L-lysyl-[histone] + S-adenosyl-L-homocysteine + H(+)</text>
        <dbReference type="Rhea" id="RHEA:10024"/>
        <dbReference type="Rhea" id="RHEA-COMP:9845"/>
        <dbReference type="Rhea" id="RHEA-COMP:9846"/>
        <dbReference type="ChEBI" id="CHEBI:15378"/>
        <dbReference type="ChEBI" id="CHEBI:29969"/>
        <dbReference type="ChEBI" id="CHEBI:57856"/>
        <dbReference type="ChEBI" id="CHEBI:59789"/>
        <dbReference type="ChEBI" id="CHEBI:61929"/>
    </reaction>
    <physiologicalReaction direction="left-to-right" evidence="6">
        <dbReference type="Rhea" id="RHEA:10025"/>
    </physiologicalReaction>
</comment>
<dbReference type="Gene3D" id="6.10.140.2220">
    <property type="match status" value="1"/>
</dbReference>
<dbReference type="eggNOG" id="KOG2084">
    <property type="taxonomic scope" value="Eukaryota"/>
</dbReference>
<dbReference type="Pfam" id="PF00856">
    <property type="entry name" value="SET"/>
    <property type="match status" value="1"/>
</dbReference>
<dbReference type="Proteomes" id="UP000007431">
    <property type="component" value="Unassembled WGS sequence"/>
</dbReference>
<dbReference type="FunCoup" id="D8QG28">
    <property type="interactions" value="180"/>
</dbReference>
<evidence type="ECO:0000313" key="9">
    <source>
        <dbReference type="Proteomes" id="UP000007431"/>
    </source>
</evidence>
<dbReference type="RefSeq" id="XP_003028125.1">
    <property type="nucleotide sequence ID" value="XM_003028079.1"/>
</dbReference>
<dbReference type="Gene3D" id="1.10.220.160">
    <property type="match status" value="1"/>
</dbReference>
<dbReference type="GO" id="GO:0042799">
    <property type="term" value="F:histone H4K20 methyltransferase activity"/>
    <property type="evidence" value="ECO:0007669"/>
    <property type="project" value="TreeGrafter"/>
</dbReference>
<evidence type="ECO:0000256" key="1">
    <source>
        <dbReference type="ARBA" id="ARBA00022603"/>
    </source>
</evidence>
<reference evidence="8 9" key="1">
    <citation type="journal article" date="2010" name="Nat. Biotechnol.">
        <title>Genome sequence of the model mushroom Schizophyllum commune.</title>
        <authorList>
            <person name="Ohm R.A."/>
            <person name="de Jong J.F."/>
            <person name="Lugones L.G."/>
            <person name="Aerts A."/>
            <person name="Kothe E."/>
            <person name="Stajich J.E."/>
            <person name="de Vries R.P."/>
            <person name="Record E."/>
            <person name="Levasseur A."/>
            <person name="Baker S.E."/>
            <person name="Bartholomew K.A."/>
            <person name="Coutinho P.M."/>
            <person name="Erdmann S."/>
            <person name="Fowler T.J."/>
            <person name="Gathman A.C."/>
            <person name="Lombard V."/>
            <person name="Henrissat B."/>
            <person name="Knabe N."/>
            <person name="Kuees U."/>
            <person name="Lilly W.W."/>
            <person name="Lindquist E."/>
            <person name="Lucas S."/>
            <person name="Magnuson J.K."/>
            <person name="Piumi F."/>
            <person name="Raudaskoski M."/>
            <person name="Salamov A."/>
            <person name="Schmutz J."/>
            <person name="Schwarze F.W.M.R."/>
            <person name="vanKuyk P.A."/>
            <person name="Horton J.S."/>
            <person name="Grigoriev I.V."/>
            <person name="Woesten H.A.B."/>
        </authorList>
    </citation>
    <scope>NUCLEOTIDE SEQUENCE [LARGE SCALE GENOMIC DNA]</scope>
    <source>
        <strain evidence="9">H4-8 / FGSC 9210</strain>
    </source>
</reference>
<evidence type="ECO:0000256" key="3">
    <source>
        <dbReference type="ARBA" id="ARBA00022691"/>
    </source>
</evidence>
<dbReference type="OrthoDB" id="438641at2759"/>
<dbReference type="Gene3D" id="2.170.270.10">
    <property type="entry name" value="SET domain"/>
    <property type="match status" value="1"/>
</dbReference>
<dbReference type="AlphaFoldDB" id="D8QG28"/>
<dbReference type="InterPro" id="IPR001214">
    <property type="entry name" value="SET_dom"/>
</dbReference>
<dbReference type="CDD" id="cd20071">
    <property type="entry name" value="SET_SMYD"/>
    <property type="match status" value="1"/>
</dbReference>
<dbReference type="HOGENOM" id="CLU_031650_0_0_1"/>
<name>D8QG28_SCHCM</name>
<dbReference type="EMBL" id="GL377311">
    <property type="protein sequence ID" value="EFI93222.1"/>
    <property type="molecule type" value="Genomic_DNA"/>
</dbReference>
<dbReference type="VEuPathDB" id="FungiDB:SCHCODRAFT_02514469"/>
<keyword evidence="1" id="KW-0489">Methyltransferase</keyword>
<dbReference type="OMA" id="LMAMYQQ"/>
<dbReference type="STRING" id="578458.D8QG28"/>
<dbReference type="InterPro" id="IPR046341">
    <property type="entry name" value="SET_dom_sf"/>
</dbReference>
<evidence type="ECO:0000256" key="5">
    <source>
        <dbReference type="ARBA" id="ARBA00044528"/>
    </source>
</evidence>
<dbReference type="GO" id="GO:0032259">
    <property type="term" value="P:methylation"/>
    <property type="evidence" value="ECO:0007669"/>
    <property type="project" value="UniProtKB-KW"/>
</dbReference>
<dbReference type="GO" id="GO:0045814">
    <property type="term" value="P:negative regulation of gene expression, epigenetic"/>
    <property type="evidence" value="ECO:0007669"/>
    <property type="project" value="TreeGrafter"/>
</dbReference>
<evidence type="ECO:0000256" key="4">
    <source>
        <dbReference type="ARBA" id="ARBA00042380"/>
    </source>
</evidence>
<accession>D8QG28</accession>
<evidence type="ECO:0000259" key="7">
    <source>
        <dbReference type="PROSITE" id="PS50280"/>
    </source>
</evidence>
<proteinExistence type="predicted"/>
<organism evidence="9">
    <name type="scientific">Schizophyllum commune (strain H4-8 / FGSC 9210)</name>
    <name type="common">Split gill fungus</name>
    <dbReference type="NCBI Taxonomy" id="578458"/>
    <lineage>
        <taxon>Eukaryota</taxon>
        <taxon>Fungi</taxon>
        <taxon>Dikarya</taxon>
        <taxon>Basidiomycota</taxon>
        <taxon>Agaricomycotina</taxon>
        <taxon>Agaricomycetes</taxon>
        <taxon>Agaricomycetidae</taxon>
        <taxon>Agaricales</taxon>
        <taxon>Schizophyllaceae</taxon>
        <taxon>Schizophyllum</taxon>
    </lineage>
</organism>
<dbReference type="SUPFAM" id="SSF82199">
    <property type="entry name" value="SET domain"/>
    <property type="match status" value="1"/>
</dbReference>
<gene>
    <name evidence="8" type="ORF">SCHCODRAFT_17369</name>
</gene>
<keyword evidence="9" id="KW-1185">Reference proteome</keyword>
<dbReference type="InParanoid" id="D8QG28"/>
<keyword evidence="2" id="KW-0808">Transferase</keyword>
<evidence type="ECO:0000256" key="2">
    <source>
        <dbReference type="ARBA" id="ARBA00022679"/>
    </source>
</evidence>
<evidence type="ECO:0000313" key="8">
    <source>
        <dbReference type="EMBL" id="EFI93222.1"/>
    </source>
</evidence>
<feature type="domain" description="SET" evidence="7">
    <location>
        <begin position="80"/>
        <end position="365"/>
    </location>
</feature>
<sequence>MTTPGEDELRSALIELKAQNPSLGISKVHALLLAAHPDWTVSEKRTRKILQTQGLVQGAGPAVHPTSRLIPNFDVKKYSSKVAPKFFDKRKGKGLVAVDPIKEGEVIWKEDPFVMAPEWNAFEMQIQGTVCWQCCTPMQHTGREVSCRAHTSSANYCPARFCNRLCLVRSDKTHPLLCPAQNPASSQLLRYAHDKQWMALHGYAQLVARIILAYQGDEETFRSELDIMRAFAEIDVETRHRNTNPGLEPDKETWKAGHKHLLNTFVDPPTADGKKKLKKIIRKPLTAELEKELFDYDTAFLKGLGRMVLNFERSGGLYVLHSHMNHSCVPNISVRHFDKSTNWARITMVAKKDLAPGEELMISYVDPEAPYKARQAELEQWGFKCVCPRCLEEAKTAKAAAPVHGEVRDGIDLNDLEKELKAGLGVM</sequence>
<protein>
    <recommendedName>
        <fullName evidence="5">Histone-lysine N-methyltransferase SET5</fullName>
    </recommendedName>
    <alternativeName>
        <fullName evidence="4">SET domain-containing protein 5</fullName>
    </alternativeName>
</protein>
<dbReference type="PANTHER" id="PTHR46402:SF2">
    <property type="entry name" value="HISTONE-LYSINE N-TRIMETHYLTRANSFERASE SMYD5"/>
    <property type="match status" value="1"/>
</dbReference>
<keyword evidence="3" id="KW-0949">S-adenosyl-L-methionine</keyword>
<evidence type="ECO:0000256" key="6">
    <source>
        <dbReference type="ARBA" id="ARBA00048619"/>
    </source>
</evidence>
<dbReference type="KEGG" id="scm:SCHCO_02514469"/>
<dbReference type="PANTHER" id="PTHR46402">
    <property type="entry name" value="SET AND MYND DOMAIN-CONTAINING PROTEIN 5"/>
    <property type="match status" value="1"/>
</dbReference>